<comment type="caution">
    <text evidence="6">The sequence shown here is derived from an EMBL/GenBank/DDBJ whole genome shotgun (WGS) entry which is preliminary data.</text>
</comment>
<gene>
    <name evidence="6" type="ORF">WDZ17_10445</name>
</gene>
<dbReference type="Proteomes" id="UP001387100">
    <property type="component" value="Unassembled WGS sequence"/>
</dbReference>
<dbReference type="SUPFAM" id="SSF53807">
    <property type="entry name" value="Helical backbone' metal receptor"/>
    <property type="match status" value="1"/>
</dbReference>
<dbReference type="Gene3D" id="3.40.50.1980">
    <property type="entry name" value="Nitrogenase molybdenum iron protein domain"/>
    <property type="match status" value="2"/>
</dbReference>
<dbReference type="EMBL" id="JBBIAA010000010">
    <property type="protein sequence ID" value="MEJ5945708.1"/>
    <property type="molecule type" value="Genomic_DNA"/>
</dbReference>
<feature type="region of interest" description="Disordered" evidence="4">
    <location>
        <begin position="129"/>
        <end position="166"/>
    </location>
</feature>
<proteinExistence type="inferred from homology"/>
<feature type="chain" id="PRO_5045766327" evidence="5">
    <location>
        <begin position="29"/>
        <end position="338"/>
    </location>
</feature>
<accession>A0ABU8RL80</accession>
<keyword evidence="2" id="KW-0813">Transport</keyword>
<organism evidence="6 7">
    <name type="scientific">Pseudokineococcus basanitobsidens</name>
    <dbReference type="NCBI Taxonomy" id="1926649"/>
    <lineage>
        <taxon>Bacteria</taxon>
        <taxon>Bacillati</taxon>
        <taxon>Actinomycetota</taxon>
        <taxon>Actinomycetes</taxon>
        <taxon>Kineosporiales</taxon>
        <taxon>Kineosporiaceae</taxon>
        <taxon>Pseudokineococcus</taxon>
    </lineage>
</organism>
<dbReference type="PANTHER" id="PTHR42953">
    <property type="entry name" value="HIGH-AFFINITY ZINC UPTAKE SYSTEM PROTEIN ZNUA-RELATED"/>
    <property type="match status" value="1"/>
</dbReference>
<comment type="similarity">
    <text evidence="1">Belongs to the bacterial solute-binding protein 9 family.</text>
</comment>
<protein>
    <submittedName>
        <fullName evidence="6">Metal ABC transporter substrate-binding protein</fullName>
    </submittedName>
</protein>
<keyword evidence="7" id="KW-1185">Reference proteome</keyword>
<dbReference type="Pfam" id="PF01297">
    <property type="entry name" value="ZnuA"/>
    <property type="match status" value="1"/>
</dbReference>
<evidence type="ECO:0000313" key="7">
    <source>
        <dbReference type="Proteomes" id="UP001387100"/>
    </source>
</evidence>
<dbReference type="PROSITE" id="PS51257">
    <property type="entry name" value="PROKAR_LIPOPROTEIN"/>
    <property type="match status" value="1"/>
</dbReference>
<evidence type="ECO:0000256" key="5">
    <source>
        <dbReference type="SAM" id="SignalP"/>
    </source>
</evidence>
<sequence>MPSTPRTASLLALPLASALLLTSCGSDAAAGGGGSPGGGGTDGSDGARVQVAASFYPLQWVTQAIAGDRADVTSLTAPGVEPHDLELSPQEVGEAVDADVLVTLGGFQGAVDAAAEERGDAPVVDVAPAADLEETPGTPAGGPSGDEHEHEGGASDAEEEHEHGLEEDPHFWLDPVRMSSVAAAVADGLSAADPDGASTYAAGLAGVQEELTALDDEYSTGLATCASRDLVTSHQAFGYLAERYDLEQRGVSGIGGEAEPTPARLAEVADFVRAHDVSTIYTETLLSPAVAETVADETGASTAVLDTLEGLTDASPGDDYPSVMRADLQTLREGQGCS</sequence>
<dbReference type="InterPro" id="IPR006127">
    <property type="entry name" value="ZnuA-like"/>
</dbReference>
<evidence type="ECO:0000256" key="1">
    <source>
        <dbReference type="ARBA" id="ARBA00011028"/>
    </source>
</evidence>
<evidence type="ECO:0000313" key="6">
    <source>
        <dbReference type="EMBL" id="MEJ5945708.1"/>
    </source>
</evidence>
<evidence type="ECO:0000256" key="2">
    <source>
        <dbReference type="ARBA" id="ARBA00022448"/>
    </source>
</evidence>
<dbReference type="InterPro" id="IPR050492">
    <property type="entry name" value="Bact_metal-bind_prot9"/>
</dbReference>
<dbReference type="RefSeq" id="WP_339575092.1">
    <property type="nucleotide sequence ID" value="NZ_JBBIAA010000010.1"/>
</dbReference>
<feature type="signal peptide" evidence="5">
    <location>
        <begin position="1"/>
        <end position="28"/>
    </location>
</feature>
<dbReference type="PANTHER" id="PTHR42953:SF3">
    <property type="entry name" value="HIGH-AFFINITY ZINC UPTAKE SYSTEM PROTEIN ZNUA"/>
    <property type="match status" value="1"/>
</dbReference>
<name>A0ABU8RL80_9ACTN</name>
<evidence type="ECO:0000256" key="3">
    <source>
        <dbReference type="ARBA" id="ARBA00022729"/>
    </source>
</evidence>
<keyword evidence="3 5" id="KW-0732">Signal</keyword>
<evidence type="ECO:0000256" key="4">
    <source>
        <dbReference type="SAM" id="MobiDB-lite"/>
    </source>
</evidence>
<reference evidence="6 7" key="1">
    <citation type="journal article" date="2017" name="Int. J. Syst. Evol. Microbiol.">
        <title>Pseudokineococcus basanitobsidens sp. nov., isolated from volcanic rock.</title>
        <authorList>
            <person name="Lee D.W."/>
            <person name="Park M.Y."/>
            <person name="Kim J.J."/>
            <person name="Kim B.S."/>
        </authorList>
    </citation>
    <scope>NUCLEOTIDE SEQUENCE [LARGE SCALE GENOMIC DNA]</scope>
    <source>
        <strain evidence="6 7">DSM 103726</strain>
    </source>
</reference>